<dbReference type="HOGENOM" id="CLU_176001_5_2_2"/>
<feature type="domain" description="Cardiolipin synthase N-terminal" evidence="7">
    <location>
        <begin position="37"/>
        <end position="80"/>
    </location>
</feature>
<evidence type="ECO:0000256" key="5">
    <source>
        <dbReference type="ARBA" id="ARBA00023136"/>
    </source>
</evidence>
<evidence type="ECO:0000256" key="3">
    <source>
        <dbReference type="ARBA" id="ARBA00022692"/>
    </source>
</evidence>
<evidence type="ECO:0000313" key="8">
    <source>
        <dbReference type="EMBL" id="AAM03621.1"/>
    </source>
</evidence>
<evidence type="ECO:0000259" key="7">
    <source>
        <dbReference type="Pfam" id="PF13396"/>
    </source>
</evidence>
<keyword evidence="4 6" id="KW-1133">Transmembrane helix</keyword>
<comment type="subcellular location">
    <subcellularLocation>
        <location evidence="1">Cell membrane</location>
        <topology evidence="1">Multi-pass membrane protein</topology>
    </subcellularLocation>
</comment>
<name>Q8TUA5_METAC</name>
<feature type="transmembrane region" description="Helical" evidence="6">
    <location>
        <begin position="58"/>
        <end position="78"/>
    </location>
</feature>
<evidence type="ECO:0000256" key="6">
    <source>
        <dbReference type="SAM" id="Phobius"/>
    </source>
</evidence>
<evidence type="ECO:0000256" key="4">
    <source>
        <dbReference type="ARBA" id="ARBA00022989"/>
    </source>
</evidence>
<dbReference type="EMBL" id="AE010299">
    <property type="protein sequence ID" value="AAM03621.1"/>
    <property type="molecule type" value="Genomic_DNA"/>
</dbReference>
<dbReference type="InParanoid" id="Q8TUA5"/>
<accession>Q8TUA5</accession>
<sequence>MVKKNFELRKTKTGNSKMPGNYLILIIFGFIFLLSFILWAWTLVDCLRNETDKGNTRLIWTIVIVFTYIVGAFLYYLIRQPKRVKELGR</sequence>
<keyword evidence="3 6" id="KW-0812">Transmembrane</keyword>
<dbReference type="GO" id="GO:0005886">
    <property type="term" value="C:plasma membrane"/>
    <property type="evidence" value="ECO:0007669"/>
    <property type="project" value="UniProtKB-SubCell"/>
</dbReference>
<keyword evidence="5 6" id="KW-0472">Membrane</keyword>
<organism evidence="8 9">
    <name type="scientific">Methanosarcina acetivorans (strain ATCC 35395 / DSM 2834 / JCM 12185 / C2A)</name>
    <dbReference type="NCBI Taxonomy" id="188937"/>
    <lineage>
        <taxon>Archaea</taxon>
        <taxon>Methanobacteriati</taxon>
        <taxon>Methanobacteriota</taxon>
        <taxon>Stenosarchaea group</taxon>
        <taxon>Methanomicrobia</taxon>
        <taxon>Methanosarcinales</taxon>
        <taxon>Methanosarcinaceae</taxon>
        <taxon>Methanosarcina</taxon>
    </lineage>
</organism>
<keyword evidence="9" id="KW-1185">Reference proteome</keyword>
<dbReference type="EnsemblBacteria" id="AAM03621">
    <property type="protein sequence ID" value="AAM03621"/>
    <property type="gene ID" value="MA_0168"/>
</dbReference>
<dbReference type="Pfam" id="PF13396">
    <property type="entry name" value="PLDc_N"/>
    <property type="match status" value="1"/>
</dbReference>
<dbReference type="KEGG" id="mac:MA_0168"/>
<dbReference type="Proteomes" id="UP000002487">
    <property type="component" value="Chromosome"/>
</dbReference>
<reference evidence="8 9" key="1">
    <citation type="journal article" date="2002" name="Genome Res.">
        <title>The genome of Methanosarcina acetivorans reveals extensive metabolic and physiological diversity.</title>
        <authorList>
            <person name="Galagan J.E."/>
            <person name="Nusbaum C."/>
            <person name="Roy A."/>
            <person name="Endrizzi M.G."/>
            <person name="Macdonald P."/>
            <person name="FitzHugh W."/>
            <person name="Calvo S."/>
            <person name="Engels R."/>
            <person name="Smirnov S."/>
            <person name="Atnoor D."/>
            <person name="Brown A."/>
            <person name="Allen N."/>
            <person name="Naylor J."/>
            <person name="Stange-Thomann N."/>
            <person name="DeArellano K."/>
            <person name="Johnson R."/>
            <person name="Linton L."/>
            <person name="McEwan P."/>
            <person name="McKernan K."/>
            <person name="Talamas J."/>
            <person name="Tirrell A."/>
            <person name="Ye W."/>
            <person name="Zimmer A."/>
            <person name="Barber R.D."/>
            <person name="Cann I."/>
            <person name="Graham D.E."/>
            <person name="Grahame D.A."/>
            <person name="Guss A."/>
            <person name="Hedderich R."/>
            <person name="Ingram-Smith C."/>
            <person name="Kuettner C.H."/>
            <person name="Krzycki J.A."/>
            <person name="Leigh J.A."/>
            <person name="Li W."/>
            <person name="Liu J."/>
            <person name="Mukhopadhyay B."/>
            <person name="Reeve J.N."/>
            <person name="Smith K."/>
            <person name="Springer T.A."/>
            <person name="Umayam L.A."/>
            <person name="White O."/>
            <person name="White R.H."/>
            <person name="de Macario E.C."/>
            <person name="Ferry J.G."/>
            <person name="Jarrell K.F."/>
            <person name="Jing H."/>
            <person name="Macario A.J.L."/>
            <person name="Paulsen I."/>
            <person name="Pritchett M."/>
            <person name="Sowers K.R."/>
            <person name="Swanson R.V."/>
            <person name="Zinder S.H."/>
            <person name="Lander E."/>
            <person name="Metcalf W.W."/>
            <person name="Birren B."/>
        </authorList>
    </citation>
    <scope>NUCLEOTIDE SEQUENCE [LARGE SCALE GENOMIC DNA]</scope>
    <source>
        <strain evidence="9">ATCC 35395 / DSM 2834 / JCM 12185 / C2A</strain>
    </source>
</reference>
<feature type="transmembrane region" description="Helical" evidence="6">
    <location>
        <begin position="21"/>
        <end position="42"/>
    </location>
</feature>
<proteinExistence type="predicted"/>
<dbReference type="InterPro" id="IPR027379">
    <property type="entry name" value="CLS_N"/>
</dbReference>
<evidence type="ECO:0000256" key="1">
    <source>
        <dbReference type="ARBA" id="ARBA00004651"/>
    </source>
</evidence>
<dbReference type="AlphaFoldDB" id="Q8TUA5"/>
<gene>
    <name evidence="8" type="ordered locus">MA_0168</name>
</gene>
<keyword evidence="2" id="KW-1003">Cell membrane</keyword>
<protein>
    <recommendedName>
        <fullName evidence="7">Cardiolipin synthase N-terminal domain-containing protein</fullName>
    </recommendedName>
</protein>
<evidence type="ECO:0000256" key="2">
    <source>
        <dbReference type="ARBA" id="ARBA00022475"/>
    </source>
</evidence>
<evidence type="ECO:0000313" key="9">
    <source>
        <dbReference type="Proteomes" id="UP000002487"/>
    </source>
</evidence>